<keyword evidence="5" id="KW-0238">DNA-binding</keyword>
<dbReference type="PANTHER" id="PTHR23080:SF133">
    <property type="entry name" value="SI:CH211-262I1.5-RELATED"/>
    <property type="match status" value="1"/>
</dbReference>
<dbReference type="GO" id="GO:0008270">
    <property type="term" value="F:zinc ion binding"/>
    <property type="evidence" value="ECO:0007669"/>
    <property type="project" value="UniProtKB-KW"/>
</dbReference>
<accession>A0A7D9IRE4</accession>
<name>A0A7D9IRE4_PARCT</name>
<feature type="region of interest" description="Disordered" evidence="6">
    <location>
        <begin position="109"/>
        <end position="130"/>
    </location>
</feature>
<organism evidence="7 8">
    <name type="scientific">Paramuricea clavata</name>
    <name type="common">Red gorgonian</name>
    <name type="synonym">Violescent sea-whip</name>
    <dbReference type="NCBI Taxonomy" id="317549"/>
    <lineage>
        <taxon>Eukaryota</taxon>
        <taxon>Metazoa</taxon>
        <taxon>Cnidaria</taxon>
        <taxon>Anthozoa</taxon>
        <taxon>Octocorallia</taxon>
        <taxon>Malacalcyonacea</taxon>
        <taxon>Plexauridae</taxon>
        <taxon>Paramuricea</taxon>
    </lineage>
</organism>
<dbReference type="InterPro" id="IPR006612">
    <property type="entry name" value="THAP_Znf"/>
</dbReference>
<dbReference type="OrthoDB" id="10020990at2759"/>
<evidence type="ECO:0000256" key="1">
    <source>
        <dbReference type="ARBA" id="ARBA00001968"/>
    </source>
</evidence>
<reference evidence="7" key="1">
    <citation type="submission" date="2020-04" db="EMBL/GenBank/DDBJ databases">
        <authorList>
            <person name="Alioto T."/>
            <person name="Alioto T."/>
            <person name="Gomez Garrido J."/>
        </authorList>
    </citation>
    <scope>NUCLEOTIDE SEQUENCE</scope>
    <source>
        <strain evidence="7">A484AB</strain>
    </source>
</reference>
<dbReference type="EMBL" id="CACRXK020007753">
    <property type="protein sequence ID" value="CAB4013098.1"/>
    <property type="molecule type" value="Genomic_DNA"/>
</dbReference>
<evidence type="ECO:0000256" key="2">
    <source>
        <dbReference type="ARBA" id="ARBA00022723"/>
    </source>
</evidence>
<keyword evidence="8" id="KW-1185">Reference proteome</keyword>
<feature type="compositionally biased region" description="Basic and acidic residues" evidence="6">
    <location>
        <begin position="109"/>
        <end position="120"/>
    </location>
</feature>
<keyword evidence="4" id="KW-0862">Zinc</keyword>
<dbReference type="PROSITE" id="PS50950">
    <property type="entry name" value="ZF_THAP"/>
    <property type="match status" value="1"/>
</dbReference>
<evidence type="ECO:0000313" key="8">
    <source>
        <dbReference type="Proteomes" id="UP001152795"/>
    </source>
</evidence>
<proteinExistence type="predicted"/>
<keyword evidence="2" id="KW-0479">Metal-binding</keyword>
<dbReference type="Proteomes" id="UP001152795">
    <property type="component" value="Unassembled WGS sequence"/>
</dbReference>
<comment type="caution">
    <text evidence="7">The sequence shown here is derived from an EMBL/GenBank/DDBJ whole genome shotgun (WGS) entry which is preliminary data.</text>
</comment>
<dbReference type="Gene3D" id="6.20.210.20">
    <property type="entry name" value="THAP domain"/>
    <property type="match status" value="1"/>
</dbReference>
<dbReference type="SMART" id="SM00692">
    <property type="entry name" value="DM3"/>
    <property type="match status" value="1"/>
</dbReference>
<protein>
    <submittedName>
        <fullName evidence="7">THAP domain-containing 1</fullName>
    </submittedName>
</protein>
<evidence type="ECO:0000313" key="7">
    <source>
        <dbReference type="EMBL" id="CAB4013098.1"/>
    </source>
</evidence>
<dbReference type="InterPro" id="IPR027806">
    <property type="entry name" value="HARBI1_dom"/>
</dbReference>
<dbReference type="InterPro" id="IPR038441">
    <property type="entry name" value="THAP_Znf_sf"/>
</dbReference>
<dbReference type="Pfam" id="PF05485">
    <property type="entry name" value="THAP"/>
    <property type="match status" value="1"/>
</dbReference>
<dbReference type="SMART" id="SM00980">
    <property type="entry name" value="THAP"/>
    <property type="match status" value="1"/>
</dbReference>
<evidence type="ECO:0000256" key="3">
    <source>
        <dbReference type="ARBA" id="ARBA00022771"/>
    </source>
</evidence>
<dbReference type="AlphaFoldDB" id="A0A7D9IRE4"/>
<dbReference type="PANTHER" id="PTHR23080">
    <property type="entry name" value="THAP DOMAIN PROTEIN"/>
    <property type="match status" value="1"/>
</dbReference>
<gene>
    <name evidence="7" type="ORF">PACLA_8A066261</name>
</gene>
<sequence length="430" mass="50045">MGHKCCAAANCNFRSDNRPDLSFHEFPKDDYLKKKWEVKMRRGDATFKNIANKFCCSAHFLPSDFKQSLTGHRRDLKRGAIPSVFKWAPVTSDPRGERLKLRNEMIAKSKSEQQTEHGPDEQQLAGSSISSYSSGRNMVVFGPRTLEEFINEKKEEAEQLKAELTRAKEKEYIFTFGLERFSVILRIPLILQPIDEFWLFLTRLRVGLLERDLAFSIRHNYITWSNYMYMLGSLPVWTSSEVIKLHLPEAFRGRFENVRCIIDCTEVKCEKPQDLQKQSEFYSEYKAHNTYKGLVGISPNVWVTFVSNLYGGSISDREIVEKSHFIDLLEHPDVIMADRGFEIQDILATKQVRLFIPPKRQSKMDQFSKEDCFETMRIANVRIHIERAIRRVKGWHIFDQVLPLSMNGVVNQIWTVCCLLVNWQKPALTC</sequence>
<dbReference type="Pfam" id="PF13359">
    <property type="entry name" value="DDE_Tnp_4"/>
    <property type="match status" value="1"/>
</dbReference>
<keyword evidence="3" id="KW-0863">Zinc-finger</keyword>
<dbReference type="GO" id="GO:0003677">
    <property type="term" value="F:DNA binding"/>
    <property type="evidence" value="ECO:0007669"/>
    <property type="project" value="UniProtKB-UniRule"/>
</dbReference>
<evidence type="ECO:0000256" key="6">
    <source>
        <dbReference type="SAM" id="MobiDB-lite"/>
    </source>
</evidence>
<dbReference type="SUPFAM" id="SSF57716">
    <property type="entry name" value="Glucocorticoid receptor-like (DNA-binding domain)"/>
    <property type="match status" value="1"/>
</dbReference>
<evidence type="ECO:0000256" key="5">
    <source>
        <dbReference type="ARBA" id="ARBA00023125"/>
    </source>
</evidence>
<comment type="cofactor">
    <cofactor evidence="1">
        <name>a divalent metal cation</name>
        <dbReference type="ChEBI" id="CHEBI:60240"/>
    </cofactor>
</comment>
<evidence type="ECO:0000256" key="4">
    <source>
        <dbReference type="ARBA" id="ARBA00022833"/>
    </source>
</evidence>